<name>A0A1A6AGB4_9TREE</name>
<dbReference type="OrthoDB" id="75169at2759"/>
<sequence length="339" mass="37051">MSTSTSAPSTPPLPFHLVNAFIVESNPHSGNQAAVVIFPDATDPRANNDEWLKAVTRDFNFSETAFLVPLSPLPVTSSSAGEDDAEEGEWGLRWFVPECEVPLCGHATLASSEALFSLHPSLGTIKFQTRFSGQLIATRLNDNQIQISLPTLEDDVLSQKDVITTNHHREIESLRRAFGIQDVEGSILGLFEMHYSGIRCLIIQLSEGVDVEDIKVDFRALAEVTGCAVITQVNTAESIRTKQLHVNSRVFDPALGIDEDAVTGSSHANLTGYYFRSIGSRFIPPELSESVESITELTLVGHQRSSRGGELICNLDEDNHAYVKIVGNAHKFGNGTLYT</sequence>
<comment type="similarity">
    <text evidence="1">Belongs to the PhzF family.</text>
</comment>
<dbReference type="VEuPathDB" id="FungiDB:I303_00942"/>
<dbReference type="GO" id="GO:0016853">
    <property type="term" value="F:isomerase activity"/>
    <property type="evidence" value="ECO:0007669"/>
    <property type="project" value="UniProtKB-KW"/>
</dbReference>
<keyword evidence="2" id="KW-0413">Isomerase</keyword>
<dbReference type="PANTHER" id="PTHR13774:SF17">
    <property type="entry name" value="PHENAZINE BIOSYNTHESIS-LIKE DOMAIN-CONTAINING PROTEIN"/>
    <property type="match status" value="1"/>
</dbReference>
<keyword evidence="6" id="KW-1185">Reference proteome</keyword>
<dbReference type="EMBL" id="CP144530">
    <property type="protein sequence ID" value="WWC58398.1"/>
    <property type="molecule type" value="Genomic_DNA"/>
</dbReference>
<organism evidence="4">
    <name type="scientific">Kwoniella dejecticola CBS 10117</name>
    <dbReference type="NCBI Taxonomy" id="1296121"/>
    <lineage>
        <taxon>Eukaryota</taxon>
        <taxon>Fungi</taxon>
        <taxon>Dikarya</taxon>
        <taxon>Basidiomycota</taxon>
        <taxon>Agaricomycotina</taxon>
        <taxon>Tremellomycetes</taxon>
        <taxon>Tremellales</taxon>
        <taxon>Cryptococcaceae</taxon>
        <taxon>Kwoniella</taxon>
    </lineage>
</organism>
<dbReference type="Proteomes" id="UP000078595">
    <property type="component" value="Chromosome 1"/>
</dbReference>
<dbReference type="SUPFAM" id="SSF54506">
    <property type="entry name" value="Diaminopimelate epimerase-like"/>
    <property type="match status" value="1"/>
</dbReference>
<reference evidence="5" key="2">
    <citation type="submission" date="2013-07" db="EMBL/GenBank/DDBJ databases">
        <authorList>
            <consortium name="The Broad Institute Genome Sequencing Platform"/>
            <person name="Cuomo C."/>
            <person name="Litvintseva A."/>
            <person name="Chen Y."/>
            <person name="Heitman J."/>
            <person name="Sun S."/>
            <person name="Springer D."/>
            <person name="Dromer F."/>
            <person name="Young S.K."/>
            <person name="Zeng Q."/>
            <person name="Gargeya S."/>
            <person name="Fitzgerald M."/>
            <person name="Abouelleil A."/>
            <person name="Alvarado L."/>
            <person name="Berlin A.M."/>
            <person name="Chapman S.B."/>
            <person name="Dewar J."/>
            <person name="Goldberg J."/>
            <person name="Griggs A."/>
            <person name="Gujja S."/>
            <person name="Hansen M."/>
            <person name="Howarth C."/>
            <person name="Imamovic A."/>
            <person name="Larimer J."/>
            <person name="McCowan C."/>
            <person name="Murphy C."/>
            <person name="Pearson M."/>
            <person name="Priest M."/>
            <person name="Roberts A."/>
            <person name="Saif S."/>
            <person name="Shea T."/>
            <person name="Sykes S."/>
            <person name="Wortman J."/>
            <person name="Nusbaum C."/>
            <person name="Birren B."/>
        </authorList>
    </citation>
    <scope>NUCLEOTIDE SEQUENCE</scope>
    <source>
        <strain evidence="5">CBS 10117</strain>
    </source>
</reference>
<reference evidence="4" key="1">
    <citation type="submission" date="2013-07" db="EMBL/GenBank/DDBJ databases">
        <title>The Genome Sequence of Cryptococcus dejecticola CBS10117.</title>
        <authorList>
            <consortium name="The Broad Institute Genome Sequencing Platform"/>
            <person name="Cuomo C."/>
            <person name="Litvintseva A."/>
            <person name="Chen Y."/>
            <person name="Heitman J."/>
            <person name="Sun S."/>
            <person name="Springer D."/>
            <person name="Dromer F."/>
            <person name="Young S.K."/>
            <person name="Zeng Q."/>
            <person name="Gargeya S."/>
            <person name="Fitzgerald M."/>
            <person name="Abouelleil A."/>
            <person name="Alvarado L."/>
            <person name="Berlin A.M."/>
            <person name="Chapman S.B."/>
            <person name="Dewar J."/>
            <person name="Goldberg J."/>
            <person name="Griggs A."/>
            <person name="Gujja S."/>
            <person name="Hansen M."/>
            <person name="Howarth C."/>
            <person name="Imamovic A."/>
            <person name="Larimer J."/>
            <person name="McCowan C."/>
            <person name="Murphy C."/>
            <person name="Pearson M."/>
            <person name="Priest M."/>
            <person name="Roberts A."/>
            <person name="Saif S."/>
            <person name="Shea T."/>
            <person name="Sykes S."/>
            <person name="Wortman J."/>
            <person name="Nusbaum C."/>
            <person name="Birren B."/>
        </authorList>
    </citation>
    <scope>NUCLEOTIDE SEQUENCE [LARGE SCALE GENOMIC DNA]</scope>
    <source>
        <strain evidence="4">CBS 10117</strain>
    </source>
</reference>
<evidence type="ECO:0000313" key="5">
    <source>
        <dbReference type="EMBL" id="WWC58398.1"/>
    </source>
</evidence>
<proteinExistence type="inferred from homology"/>
<gene>
    <name evidence="4" type="ORF">I303_00942</name>
    <name evidence="5" type="ORF">I303_100938</name>
</gene>
<evidence type="ECO:0008006" key="7">
    <source>
        <dbReference type="Google" id="ProtNLM"/>
    </source>
</evidence>
<dbReference type="STRING" id="1296121.A0A1A6AGB4"/>
<dbReference type="GO" id="GO:0005737">
    <property type="term" value="C:cytoplasm"/>
    <property type="evidence" value="ECO:0007669"/>
    <property type="project" value="TreeGrafter"/>
</dbReference>
<evidence type="ECO:0000256" key="1">
    <source>
        <dbReference type="ARBA" id="ARBA00008270"/>
    </source>
</evidence>
<dbReference type="Gene3D" id="3.10.310.10">
    <property type="entry name" value="Diaminopimelate Epimerase, Chain A, domain 1"/>
    <property type="match status" value="2"/>
</dbReference>
<accession>A0A1A6AGB4</accession>
<feature type="active site" evidence="3">
    <location>
        <position position="63"/>
    </location>
</feature>
<dbReference type="EMBL" id="KI894027">
    <property type="protein sequence ID" value="OBR89120.1"/>
    <property type="molecule type" value="Genomic_DNA"/>
</dbReference>
<dbReference type="InterPro" id="IPR003719">
    <property type="entry name" value="Phenazine_PhzF-like"/>
</dbReference>
<evidence type="ECO:0000256" key="2">
    <source>
        <dbReference type="ARBA" id="ARBA00023235"/>
    </source>
</evidence>
<dbReference type="NCBIfam" id="TIGR00654">
    <property type="entry name" value="PhzF_family"/>
    <property type="match status" value="1"/>
</dbReference>
<dbReference type="AlphaFoldDB" id="A0A1A6AGB4"/>
<evidence type="ECO:0000313" key="4">
    <source>
        <dbReference type="EMBL" id="OBR89120.1"/>
    </source>
</evidence>
<dbReference type="KEGG" id="kdj:28964641"/>
<dbReference type="RefSeq" id="XP_018266962.1">
    <property type="nucleotide sequence ID" value="XM_018404308.1"/>
</dbReference>
<dbReference type="PANTHER" id="PTHR13774">
    <property type="entry name" value="PHENAZINE BIOSYNTHESIS PROTEIN"/>
    <property type="match status" value="1"/>
</dbReference>
<dbReference type="GeneID" id="28964641"/>
<dbReference type="PIRSF" id="PIRSF016184">
    <property type="entry name" value="PhzC_PhzF"/>
    <property type="match status" value="1"/>
</dbReference>
<protein>
    <recommendedName>
        <fullName evidence="7">Phenazine biosynthesis protein</fullName>
    </recommendedName>
</protein>
<reference evidence="5" key="3">
    <citation type="submission" date="2024-02" db="EMBL/GenBank/DDBJ databases">
        <title>Comparative genomics of Cryptococcus and Kwoniella reveals pathogenesis evolution and contrasting modes of karyotype evolution via chromosome fusion or intercentromeric recombination.</title>
        <authorList>
            <person name="Coelho M.A."/>
            <person name="David-Palma M."/>
            <person name="Shea T."/>
            <person name="Bowers K."/>
            <person name="McGinley-Smith S."/>
            <person name="Mohammad A.W."/>
            <person name="Gnirke A."/>
            <person name="Yurkov A.M."/>
            <person name="Nowrousian M."/>
            <person name="Sun S."/>
            <person name="Cuomo C.A."/>
            <person name="Heitman J."/>
        </authorList>
    </citation>
    <scope>NUCLEOTIDE SEQUENCE</scope>
    <source>
        <strain evidence="5">CBS 10117</strain>
    </source>
</reference>
<dbReference type="Pfam" id="PF02567">
    <property type="entry name" value="PhzC-PhzF"/>
    <property type="match status" value="1"/>
</dbReference>
<evidence type="ECO:0000256" key="3">
    <source>
        <dbReference type="PIRSR" id="PIRSR016184-1"/>
    </source>
</evidence>
<evidence type="ECO:0000313" key="6">
    <source>
        <dbReference type="Proteomes" id="UP000078595"/>
    </source>
</evidence>